<name>R6TUQ1_9BACT</name>
<evidence type="ECO:0000313" key="1">
    <source>
        <dbReference type="EMBL" id="CDC75920.1"/>
    </source>
</evidence>
<reference evidence="1" key="1">
    <citation type="submission" date="2012-11" db="EMBL/GenBank/DDBJ databases">
        <title>Dependencies among metagenomic species, viruses, plasmids and units of genetic variation.</title>
        <authorList>
            <person name="Nielsen H.B."/>
            <person name="Almeida M."/>
            <person name="Juncker A.S."/>
            <person name="Rasmussen S."/>
            <person name="Li J."/>
            <person name="Sunagawa S."/>
            <person name="Plichta D."/>
            <person name="Gautier L."/>
            <person name="Le Chatelier E."/>
            <person name="Peletier E."/>
            <person name="Bonde I."/>
            <person name="Nielsen T."/>
            <person name="Manichanh C."/>
            <person name="Arumugam M."/>
            <person name="Batto J."/>
            <person name="Santos M.B.Q.D."/>
            <person name="Blom N."/>
            <person name="Borruel N."/>
            <person name="Burgdorf K.S."/>
            <person name="Boumezbeur F."/>
            <person name="Casellas F."/>
            <person name="Dore J."/>
            <person name="Guarner F."/>
            <person name="Hansen T."/>
            <person name="Hildebrand F."/>
            <person name="Kaas R.S."/>
            <person name="Kennedy S."/>
            <person name="Kristiansen K."/>
            <person name="Kultima J.R."/>
            <person name="Leonard P."/>
            <person name="Levenez F."/>
            <person name="Lund O."/>
            <person name="Moumen B."/>
            <person name="Le Paslier D."/>
            <person name="Pons N."/>
            <person name="Pedersen O."/>
            <person name="Prifti E."/>
            <person name="Qin J."/>
            <person name="Raes J."/>
            <person name="Tap J."/>
            <person name="Tims S."/>
            <person name="Ussery D.W."/>
            <person name="Yamada T."/>
            <person name="MetaHit consortium"/>
            <person name="Renault P."/>
            <person name="Sicheritz-Ponten T."/>
            <person name="Bork P."/>
            <person name="Wang J."/>
            <person name="Brunak S."/>
            <person name="Ehrlich S.D."/>
        </authorList>
    </citation>
    <scope>NUCLEOTIDE SEQUENCE [LARGE SCALE GENOMIC DNA]</scope>
</reference>
<protein>
    <submittedName>
        <fullName evidence="1">Uncharacterized protein</fullName>
    </submittedName>
</protein>
<evidence type="ECO:0000313" key="2">
    <source>
        <dbReference type="Proteomes" id="UP000017938"/>
    </source>
</evidence>
<proteinExistence type="predicted"/>
<dbReference type="EMBL" id="CBFW010000328">
    <property type="protein sequence ID" value="CDC75920.1"/>
    <property type="molecule type" value="Genomic_DNA"/>
</dbReference>
<sequence length="140" mass="15486">MKGIVEVEQLLALAFHQLGDRDSRPAGDDLCDLLLGDGIAEQSCLTAAVCRLFFLFVKLFFECREFAVFKLCGFGEVVGILCAFNVGVGFIDLLTELLNLADGVLFDIQLCLHCVELFAHIGKLFLCLCKSFERELVGFL</sequence>
<accession>R6TUQ1</accession>
<gene>
    <name evidence="1" type="ORF">BN580_02008</name>
</gene>
<comment type="caution">
    <text evidence="1">The sequence shown here is derived from an EMBL/GenBank/DDBJ whole genome shotgun (WGS) entry which is preliminary data.</text>
</comment>
<dbReference type="AlphaFoldDB" id="R6TUQ1"/>
<dbReference type="Proteomes" id="UP000017938">
    <property type="component" value="Unassembled WGS sequence"/>
</dbReference>
<dbReference type="AntiFam" id="ANF00007">
    <property type="entry name" value="Shadow ORF (opposite clpB)"/>
</dbReference>
<organism evidence="1 2">
    <name type="scientific">Candidatus Colimorpha enterica</name>
    <dbReference type="NCBI Taxonomy" id="3083063"/>
    <lineage>
        <taxon>Bacteria</taxon>
        <taxon>Pseudomonadati</taxon>
        <taxon>Bacteroidota</taxon>
        <taxon>Bacteroidia</taxon>
        <taxon>Bacteroidales</taxon>
        <taxon>Candidatus Colimorpha</taxon>
    </lineage>
</organism>